<dbReference type="InterPro" id="IPR011993">
    <property type="entry name" value="PH-like_dom_sf"/>
</dbReference>
<feature type="domain" description="PID" evidence="2">
    <location>
        <begin position="16"/>
        <end position="105"/>
    </location>
</feature>
<dbReference type="Gene3D" id="2.30.29.30">
    <property type="entry name" value="Pleckstrin-homology domain (PH domain)/Phosphotyrosine-binding domain (PTB)"/>
    <property type="match status" value="1"/>
</dbReference>
<feature type="compositionally biased region" description="Polar residues" evidence="1">
    <location>
        <begin position="533"/>
        <end position="545"/>
    </location>
</feature>
<feature type="region of interest" description="Disordered" evidence="1">
    <location>
        <begin position="104"/>
        <end position="128"/>
    </location>
</feature>
<dbReference type="InterPro" id="IPR006020">
    <property type="entry name" value="PTB/PI_dom"/>
</dbReference>
<dbReference type="GO" id="GO:0010718">
    <property type="term" value="P:positive regulation of epithelial to mesenchymal transition"/>
    <property type="evidence" value="ECO:0007669"/>
    <property type="project" value="TreeGrafter"/>
</dbReference>
<dbReference type="PROSITE" id="PS01179">
    <property type="entry name" value="PID"/>
    <property type="match status" value="1"/>
</dbReference>
<dbReference type="GO" id="GO:0006898">
    <property type="term" value="P:receptor-mediated endocytosis"/>
    <property type="evidence" value="ECO:0007669"/>
    <property type="project" value="TreeGrafter"/>
</dbReference>
<evidence type="ECO:0000313" key="3">
    <source>
        <dbReference type="EMBL" id="SBP53278.1"/>
    </source>
</evidence>
<reference evidence="3" key="1">
    <citation type="submission" date="2016-05" db="EMBL/GenBank/DDBJ databases">
        <authorList>
            <person name="Lavstsen T."/>
            <person name="Jespersen J.S."/>
        </authorList>
    </citation>
    <scope>NUCLEOTIDE SEQUENCE</scope>
    <source>
        <tissue evidence="3">Brain</tissue>
    </source>
</reference>
<dbReference type="EMBL" id="HADY01022875">
    <property type="protein sequence ID" value="SBP61360.1"/>
    <property type="molecule type" value="Transcribed_RNA"/>
</dbReference>
<dbReference type="GO" id="GO:0005737">
    <property type="term" value="C:cytoplasm"/>
    <property type="evidence" value="ECO:0007669"/>
    <property type="project" value="TreeGrafter"/>
</dbReference>
<feature type="region of interest" description="Disordered" evidence="1">
    <location>
        <begin position="498"/>
        <end position="557"/>
    </location>
</feature>
<dbReference type="PANTHER" id="PTHR47695:SF5">
    <property type="entry name" value="DISABLED HOMOLOG 2"/>
    <property type="match status" value="1"/>
</dbReference>
<dbReference type="GO" id="GO:0005905">
    <property type="term" value="C:clathrin-coated pit"/>
    <property type="evidence" value="ECO:0007669"/>
    <property type="project" value="TreeGrafter"/>
</dbReference>
<feature type="region of interest" description="Disordered" evidence="1">
    <location>
        <begin position="209"/>
        <end position="240"/>
    </location>
</feature>
<organism evidence="3">
    <name type="scientific">Nothobranchius furzeri</name>
    <name type="common">Turquoise killifish</name>
    <dbReference type="NCBI Taxonomy" id="105023"/>
    <lineage>
        <taxon>Eukaryota</taxon>
        <taxon>Metazoa</taxon>
        <taxon>Chordata</taxon>
        <taxon>Craniata</taxon>
        <taxon>Vertebrata</taxon>
        <taxon>Euteleostomi</taxon>
        <taxon>Actinopterygii</taxon>
        <taxon>Neopterygii</taxon>
        <taxon>Teleostei</taxon>
        <taxon>Neoteleostei</taxon>
        <taxon>Acanthomorphata</taxon>
        <taxon>Ovalentaria</taxon>
        <taxon>Atherinomorphae</taxon>
        <taxon>Cyprinodontiformes</taxon>
        <taxon>Nothobranchiidae</taxon>
        <taxon>Nothobranchius</taxon>
    </lineage>
</organism>
<dbReference type="PANTHER" id="PTHR47695">
    <property type="entry name" value="PID DOMAIN-CONTAINING PROTEIN"/>
    <property type="match status" value="1"/>
</dbReference>
<dbReference type="GO" id="GO:0090090">
    <property type="term" value="P:negative regulation of canonical Wnt signaling pathway"/>
    <property type="evidence" value="ECO:0007669"/>
    <property type="project" value="TreeGrafter"/>
</dbReference>
<name>A0A1A8AEY4_NOTFU</name>
<protein>
    <submittedName>
        <fullName evidence="3">Disabled homolog 2</fullName>
    </submittedName>
</protein>
<sequence length="557" mass="59490">MKLKGMAVAARSQGKHKQRIWVIISMSGIKIIDEKSGVIEHEHPVSKISFIARDVTDNRAFGYVCGAEGQHQFFAIKTAQQAEPLVIDLKDLFQVIFNMRKKEAESSQTGENGTAVVENGKANDGKPAQPVEQHDLFGDITTPPDIQVPNDSNEVLLLDFSVEVDSNQNCIKDSFFLSSCDPDYKAALHKDISFSSTFGYFPAPDGDPFRDDPLSKSPTSFVPDDSLTTNDLPNSTADGTNKPVFNHLNRDSENLQQKNELSSKSMILALSNGQWPLGGSITQGTSITMMDGSESQQALATKNPFLDSSMKTSSILNSILTYPEPAATHSNDSVVISPPPQNSKCGRSRRSAKPGPFVVMGDQHGPSRPPPRPPAKEVTPRVENSAFTALDPLGGKGVKTGKDMFKDFQIAKPPAIPARKGEVAPCSAPPHSNKESGAFDQYFSNKVGLAQDAADHDDFDINQMSAPDAPKPFSTLTPAPVAAPAPCFAPDLDAAFSSAPNSKSSAPSQGQDMFDQAFGAPETNPFGAPPVAMQSNSAGQTSGSTDAFGDVFGNPFA</sequence>
<gene>
    <name evidence="3" type="primary">DAB2</name>
</gene>
<reference evidence="3" key="2">
    <citation type="submission" date="2016-06" db="EMBL/GenBank/DDBJ databases">
        <title>The genome of a short-lived fish provides insights into sex chromosome evolution and the genetic control of aging.</title>
        <authorList>
            <person name="Reichwald K."/>
            <person name="Felder M."/>
            <person name="Petzold A."/>
            <person name="Koch P."/>
            <person name="Groth M."/>
            <person name="Platzer M."/>
        </authorList>
    </citation>
    <scope>NUCLEOTIDE SEQUENCE</scope>
    <source>
        <tissue evidence="3">Brain</tissue>
    </source>
</reference>
<evidence type="ECO:0000256" key="1">
    <source>
        <dbReference type="SAM" id="MobiDB-lite"/>
    </source>
</evidence>
<dbReference type="GO" id="GO:0035615">
    <property type="term" value="F:clathrin adaptor activity"/>
    <property type="evidence" value="ECO:0007669"/>
    <property type="project" value="TreeGrafter"/>
</dbReference>
<feature type="compositionally biased region" description="Polar residues" evidence="1">
    <location>
        <begin position="216"/>
        <end position="239"/>
    </location>
</feature>
<feature type="region of interest" description="Disordered" evidence="1">
    <location>
        <begin position="328"/>
        <end position="381"/>
    </location>
</feature>
<dbReference type="GO" id="GO:0045807">
    <property type="term" value="P:positive regulation of endocytosis"/>
    <property type="evidence" value="ECO:0007669"/>
    <property type="project" value="TreeGrafter"/>
</dbReference>
<dbReference type="EMBL" id="HADY01014793">
    <property type="protein sequence ID" value="SBP53278.1"/>
    <property type="molecule type" value="Transcribed_RNA"/>
</dbReference>
<dbReference type="GO" id="GO:0038024">
    <property type="term" value="F:cargo receptor activity"/>
    <property type="evidence" value="ECO:0007669"/>
    <property type="project" value="TreeGrafter"/>
</dbReference>
<dbReference type="SUPFAM" id="SSF50729">
    <property type="entry name" value="PH domain-like"/>
    <property type="match status" value="1"/>
</dbReference>
<dbReference type="AlphaFoldDB" id="A0A1A8AEY4"/>
<evidence type="ECO:0000259" key="2">
    <source>
        <dbReference type="PROSITE" id="PS01179"/>
    </source>
</evidence>
<accession>A0A1A8AEY4</accession>
<feature type="compositionally biased region" description="Low complexity" evidence="1">
    <location>
        <begin position="498"/>
        <end position="508"/>
    </location>
</feature>
<proteinExistence type="predicted"/>
<dbReference type="SMART" id="SM00462">
    <property type="entry name" value="PTB"/>
    <property type="match status" value="1"/>
</dbReference>
<dbReference type="Pfam" id="PF00640">
    <property type="entry name" value="PID"/>
    <property type="match status" value="1"/>
</dbReference>